<keyword evidence="3" id="KW-0378">Hydrolase</keyword>
<dbReference type="OrthoDB" id="204018at2759"/>
<dbReference type="GO" id="GO:0006508">
    <property type="term" value="P:proteolysis"/>
    <property type="evidence" value="ECO:0007669"/>
    <property type="project" value="UniProtKB-KW"/>
</dbReference>
<dbReference type="Proteomes" id="UP000002729">
    <property type="component" value="Unassembled WGS sequence"/>
</dbReference>
<dbReference type="GeneID" id="20219280"/>
<gene>
    <name evidence="7" type="ORF">AURANDRAFT_20371</name>
</gene>
<dbReference type="PANTHER" id="PTHR10183">
    <property type="entry name" value="CALPAIN"/>
    <property type="match status" value="1"/>
</dbReference>
<feature type="domain" description="Calpain catalytic" evidence="6">
    <location>
        <begin position="38"/>
        <end position="207"/>
    </location>
</feature>
<keyword evidence="8" id="KW-1185">Reference proteome</keyword>
<evidence type="ECO:0000259" key="6">
    <source>
        <dbReference type="PROSITE" id="PS50203"/>
    </source>
</evidence>
<evidence type="ECO:0000256" key="5">
    <source>
        <dbReference type="PROSITE-ProRule" id="PRU00239"/>
    </source>
</evidence>
<evidence type="ECO:0000313" key="7">
    <source>
        <dbReference type="EMBL" id="EGB12039.1"/>
    </source>
</evidence>
<dbReference type="PANTHER" id="PTHR10183:SF379">
    <property type="entry name" value="CALPAIN-5"/>
    <property type="match status" value="1"/>
</dbReference>
<organism evidence="8">
    <name type="scientific">Aureococcus anophagefferens</name>
    <name type="common">Harmful bloom alga</name>
    <dbReference type="NCBI Taxonomy" id="44056"/>
    <lineage>
        <taxon>Eukaryota</taxon>
        <taxon>Sar</taxon>
        <taxon>Stramenopiles</taxon>
        <taxon>Ochrophyta</taxon>
        <taxon>Pelagophyceae</taxon>
        <taxon>Pelagomonadales</taxon>
        <taxon>Pelagomonadaceae</taxon>
        <taxon>Aureococcus</taxon>
    </lineage>
</organism>
<dbReference type="InterPro" id="IPR001300">
    <property type="entry name" value="Peptidase_C2_calpain_cat"/>
</dbReference>
<dbReference type="InterPro" id="IPR038765">
    <property type="entry name" value="Papain-like_cys_pep_sf"/>
</dbReference>
<sequence length="207" mass="22671">MASLDTGAYKDLYHDYASDDQARIEERKLVGGLEGDALYVDATFPASGSSLYYNEHQPPKYGIPAELVEWNRIGGREIEGCVEPVFVSEAPGGGGVKQGALRDRWFLSALGMVGSKPELLSQILVSSALWKKGIYTVKFFKAGKWRYVHVDDKIPCDRGGRPHFARSCDANEAWVMVVEKAFAKLHSCYEAICAGGLEEGLKDCTGA</sequence>
<evidence type="ECO:0000256" key="1">
    <source>
        <dbReference type="ARBA" id="ARBA00007623"/>
    </source>
</evidence>
<dbReference type="PROSITE" id="PS50203">
    <property type="entry name" value="CALPAIN_CAT"/>
    <property type="match status" value="1"/>
</dbReference>
<dbReference type="GO" id="GO:0004198">
    <property type="term" value="F:calcium-dependent cysteine-type endopeptidase activity"/>
    <property type="evidence" value="ECO:0007669"/>
    <property type="project" value="InterPro"/>
</dbReference>
<dbReference type="SMART" id="SM00230">
    <property type="entry name" value="CysPc"/>
    <property type="match status" value="1"/>
</dbReference>
<evidence type="ECO:0000256" key="4">
    <source>
        <dbReference type="ARBA" id="ARBA00022807"/>
    </source>
</evidence>
<keyword evidence="4" id="KW-0788">Thiol protease</keyword>
<name>F0XY19_AURAN</name>
<feature type="non-terminal residue" evidence="7">
    <location>
        <position position="207"/>
    </location>
</feature>
<dbReference type="PRINTS" id="PR00704">
    <property type="entry name" value="CALPAIN"/>
</dbReference>
<proteinExistence type="inferred from homology"/>
<dbReference type="RefSeq" id="XP_009033135.1">
    <property type="nucleotide sequence ID" value="XM_009034887.1"/>
</dbReference>
<evidence type="ECO:0000256" key="3">
    <source>
        <dbReference type="ARBA" id="ARBA00022801"/>
    </source>
</evidence>
<dbReference type="EMBL" id="GL833121">
    <property type="protein sequence ID" value="EGB12039.1"/>
    <property type="molecule type" value="Genomic_DNA"/>
</dbReference>
<evidence type="ECO:0000313" key="8">
    <source>
        <dbReference type="Proteomes" id="UP000002729"/>
    </source>
</evidence>
<accession>F0XY19</accession>
<dbReference type="InParanoid" id="F0XY19"/>
<evidence type="ECO:0000256" key="2">
    <source>
        <dbReference type="ARBA" id="ARBA00022670"/>
    </source>
</evidence>
<reference evidence="7 8" key="1">
    <citation type="journal article" date="2011" name="Proc. Natl. Acad. Sci. U.S.A.">
        <title>Niche of harmful alga Aureococcus anophagefferens revealed through ecogenomics.</title>
        <authorList>
            <person name="Gobler C.J."/>
            <person name="Berry D.L."/>
            <person name="Dyhrman S.T."/>
            <person name="Wilhelm S.W."/>
            <person name="Salamov A."/>
            <person name="Lobanov A.V."/>
            <person name="Zhang Y."/>
            <person name="Collier J.L."/>
            <person name="Wurch L.L."/>
            <person name="Kustka A.B."/>
            <person name="Dill B.D."/>
            <person name="Shah M."/>
            <person name="VerBerkmoes N.C."/>
            <person name="Kuo A."/>
            <person name="Terry A."/>
            <person name="Pangilinan J."/>
            <person name="Lindquist E.A."/>
            <person name="Lucas S."/>
            <person name="Paulsen I.T."/>
            <person name="Hattenrath-Lehmann T.K."/>
            <person name="Talmage S.C."/>
            <person name="Walker E.A."/>
            <person name="Koch F."/>
            <person name="Burson A.M."/>
            <person name="Marcoval M.A."/>
            <person name="Tang Y.Z."/>
            <person name="Lecleir G.R."/>
            <person name="Coyne K.J."/>
            <person name="Berg G.M."/>
            <person name="Bertrand E.M."/>
            <person name="Saito M.A."/>
            <person name="Gladyshev V.N."/>
            <person name="Grigoriev I.V."/>
        </authorList>
    </citation>
    <scope>NUCLEOTIDE SEQUENCE [LARGE SCALE GENOMIC DNA]</scope>
    <source>
        <strain evidence="8">CCMP 1984</strain>
    </source>
</reference>
<dbReference type="InterPro" id="IPR022684">
    <property type="entry name" value="Calpain_cysteine_protease"/>
</dbReference>
<protein>
    <recommendedName>
        <fullName evidence="6">Calpain catalytic domain-containing protein</fullName>
    </recommendedName>
</protein>
<dbReference type="eggNOG" id="KOG0045">
    <property type="taxonomic scope" value="Eukaryota"/>
</dbReference>
<dbReference type="MEROPS" id="C02.019"/>
<dbReference type="Pfam" id="PF00648">
    <property type="entry name" value="Peptidase_C2"/>
    <property type="match status" value="1"/>
</dbReference>
<comment type="caution">
    <text evidence="5">Lacks conserved residue(s) required for the propagation of feature annotation.</text>
</comment>
<comment type="similarity">
    <text evidence="1">Belongs to the peptidase C2 family.</text>
</comment>
<keyword evidence="2" id="KW-0645">Protease</keyword>
<dbReference type="KEGG" id="aaf:AURANDRAFT_20371"/>
<dbReference type="AlphaFoldDB" id="F0XY19"/>
<dbReference type="SUPFAM" id="SSF54001">
    <property type="entry name" value="Cysteine proteinases"/>
    <property type="match status" value="1"/>
</dbReference>